<feature type="domain" description="Amidase" evidence="5">
    <location>
        <begin position="94"/>
        <end position="548"/>
    </location>
</feature>
<reference evidence="7" key="1">
    <citation type="submission" date="2019-06" db="EMBL/GenBank/DDBJ databases">
        <authorList>
            <person name="Broberg M."/>
        </authorList>
    </citation>
    <scope>NUCLEOTIDE SEQUENCE [LARGE SCALE GENOMIC DNA]</scope>
</reference>
<dbReference type="OrthoDB" id="6428749at2759"/>
<evidence type="ECO:0000313" key="6">
    <source>
        <dbReference type="EMBL" id="CAG9997159.1"/>
    </source>
</evidence>
<keyword evidence="7" id="KW-1185">Reference proteome</keyword>
<dbReference type="Proteomes" id="UP000754883">
    <property type="component" value="Unassembled WGS sequence"/>
</dbReference>
<dbReference type="InterPro" id="IPR036928">
    <property type="entry name" value="AS_sf"/>
</dbReference>
<evidence type="ECO:0000259" key="5">
    <source>
        <dbReference type="Pfam" id="PF01425"/>
    </source>
</evidence>
<proteinExistence type="inferred from homology"/>
<dbReference type="InterPro" id="IPR023631">
    <property type="entry name" value="Amidase_dom"/>
</dbReference>
<feature type="active site" description="Charge relay system" evidence="3">
    <location>
        <position position="222"/>
    </location>
</feature>
<gene>
    <name evidence="6" type="ORF">CBYS24578_00016727</name>
</gene>
<dbReference type="SUPFAM" id="SSF75304">
    <property type="entry name" value="Amidase signature (AS) enzymes"/>
    <property type="match status" value="1"/>
</dbReference>
<name>A0A9N9USG9_9HYPO</name>
<keyword evidence="2" id="KW-0378">Hydrolase</keyword>
<dbReference type="AlphaFoldDB" id="A0A9N9USG9"/>
<dbReference type="GO" id="GO:0016787">
    <property type="term" value="F:hydrolase activity"/>
    <property type="evidence" value="ECO:0007669"/>
    <property type="project" value="UniProtKB-KW"/>
</dbReference>
<dbReference type="EMBL" id="CABFNO020001545">
    <property type="protein sequence ID" value="CAG9997159.1"/>
    <property type="molecule type" value="Genomic_DNA"/>
</dbReference>
<reference evidence="6 7" key="2">
    <citation type="submission" date="2021-10" db="EMBL/GenBank/DDBJ databases">
        <authorList>
            <person name="Piombo E."/>
        </authorList>
    </citation>
    <scope>NUCLEOTIDE SEQUENCE [LARGE SCALE GENOMIC DNA]</scope>
</reference>
<feature type="active site" description="Acyl-ester intermediate" evidence="3">
    <location>
        <position position="246"/>
    </location>
</feature>
<dbReference type="PIRSF" id="PIRSF001221">
    <property type="entry name" value="Amidase_fungi"/>
    <property type="match status" value="1"/>
</dbReference>
<organism evidence="6 7">
    <name type="scientific">Clonostachys byssicola</name>
    <dbReference type="NCBI Taxonomy" id="160290"/>
    <lineage>
        <taxon>Eukaryota</taxon>
        <taxon>Fungi</taxon>
        <taxon>Dikarya</taxon>
        <taxon>Ascomycota</taxon>
        <taxon>Pezizomycotina</taxon>
        <taxon>Sordariomycetes</taxon>
        <taxon>Hypocreomycetidae</taxon>
        <taxon>Hypocreales</taxon>
        <taxon>Bionectriaceae</taxon>
        <taxon>Clonostachys</taxon>
    </lineage>
</organism>
<dbReference type="PANTHER" id="PTHR46072:SF4">
    <property type="entry name" value="AMIDASE C550.07-RELATED"/>
    <property type="match status" value="1"/>
</dbReference>
<feature type="binding site" evidence="4">
    <location>
        <position position="222"/>
    </location>
    <ligand>
        <name>substrate</name>
    </ligand>
</feature>
<dbReference type="Pfam" id="PF01425">
    <property type="entry name" value="Amidase"/>
    <property type="match status" value="1"/>
</dbReference>
<feature type="active site" description="Charge relay system" evidence="3">
    <location>
        <position position="149"/>
    </location>
</feature>
<evidence type="ECO:0000256" key="4">
    <source>
        <dbReference type="PIRSR" id="PIRSR001221-2"/>
    </source>
</evidence>
<evidence type="ECO:0000256" key="1">
    <source>
        <dbReference type="ARBA" id="ARBA00009199"/>
    </source>
</evidence>
<evidence type="ECO:0000256" key="3">
    <source>
        <dbReference type="PIRSR" id="PIRSR001221-1"/>
    </source>
</evidence>
<sequence length="567" mass="62498">MSSALLPVVEPIPFEPASQKYQTLRTSLLEKFAAAVPDALKLPRSIIHNPPVDVTAIPRECGILSAQEIDITENYDVTSLAQAIASKKFSAVAVATAFSKRAIIAHQLTCCLTEWFMREAVAQAEYLDDYLEKTGKPIGPLHGVPISVKLRISIAGHWSMAGTLDTLQKATKDSQLIAILRNAGAVFYCKTNQPQSLMHLESLSIWGRTLNPFNINLSSGGSTGGEAALIALRGSLFGLGTDIAGSVRAPAGYCGIFGFRPTSHVLPTKDFLLNVPGFAAELNIMGCVGPMSTTLRDMDLFMNVVMSANPSIQDPQLIPTPWTPRRLEKQPDGARLRIGFMMNDGVITPQPPVTRALTWVRSQLEKSGFFDIKDFVPFRAAEAMKNLNSAYWPDGGRTLKRHLAMTSEPMLPLTAWAIKDVENIDIGVAGVLEQRGKRDLFRYEFAEHWASQQVDIAICPVSVGPACMHDTTFYWNYTSFWNYVDCPGATIPTPIKACRKGTEYYGSEDQVPLSDECKHVRQLWAEGDFEGAPIAVQVISRRYHDDELFTALKTVNEVLERSTSSRR</sequence>
<comment type="caution">
    <text evidence="6">The sequence shown here is derived from an EMBL/GenBank/DDBJ whole genome shotgun (WGS) entry which is preliminary data.</text>
</comment>
<accession>A0A9N9USG9</accession>
<evidence type="ECO:0000256" key="2">
    <source>
        <dbReference type="ARBA" id="ARBA00022801"/>
    </source>
</evidence>
<feature type="binding site" evidence="4">
    <location>
        <position position="197"/>
    </location>
    <ligand>
        <name>substrate</name>
    </ligand>
</feature>
<feature type="binding site" evidence="4">
    <location>
        <begin position="243"/>
        <end position="246"/>
    </location>
    <ligand>
        <name>substrate</name>
    </ligand>
</feature>
<dbReference type="Gene3D" id="3.90.1300.10">
    <property type="entry name" value="Amidase signature (AS) domain"/>
    <property type="match status" value="1"/>
</dbReference>
<dbReference type="PANTHER" id="PTHR46072">
    <property type="entry name" value="AMIDASE-RELATED-RELATED"/>
    <property type="match status" value="1"/>
</dbReference>
<comment type="similarity">
    <text evidence="1">Belongs to the amidase family.</text>
</comment>
<protein>
    <recommendedName>
        <fullName evidence="5">Amidase domain-containing protein</fullName>
    </recommendedName>
</protein>
<evidence type="ECO:0000313" key="7">
    <source>
        <dbReference type="Proteomes" id="UP000754883"/>
    </source>
</evidence>